<evidence type="ECO:0000313" key="2">
    <source>
        <dbReference type="EMBL" id="KZT64548.1"/>
    </source>
</evidence>
<evidence type="ECO:0000313" key="3">
    <source>
        <dbReference type="Proteomes" id="UP000076727"/>
    </source>
</evidence>
<feature type="region of interest" description="Disordered" evidence="1">
    <location>
        <begin position="1"/>
        <end position="20"/>
    </location>
</feature>
<reference evidence="2 3" key="1">
    <citation type="journal article" date="2016" name="Mol. Biol. Evol.">
        <title>Comparative Genomics of Early-Diverging Mushroom-Forming Fungi Provides Insights into the Origins of Lignocellulose Decay Capabilities.</title>
        <authorList>
            <person name="Nagy L.G."/>
            <person name="Riley R."/>
            <person name="Tritt A."/>
            <person name="Adam C."/>
            <person name="Daum C."/>
            <person name="Floudas D."/>
            <person name="Sun H."/>
            <person name="Yadav J.S."/>
            <person name="Pangilinan J."/>
            <person name="Larsson K.H."/>
            <person name="Matsuura K."/>
            <person name="Barry K."/>
            <person name="Labutti K."/>
            <person name="Kuo R."/>
            <person name="Ohm R.A."/>
            <person name="Bhattacharya S.S."/>
            <person name="Shirouzu T."/>
            <person name="Yoshinaga Y."/>
            <person name="Martin F.M."/>
            <person name="Grigoriev I.V."/>
            <person name="Hibbett D.S."/>
        </authorList>
    </citation>
    <scope>NUCLEOTIDE SEQUENCE [LARGE SCALE GENOMIC DNA]</scope>
    <source>
        <strain evidence="2 3">L-15889</strain>
    </source>
</reference>
<protein>
    <submittedName>
        <fullName evidence="2">Uncharacterized protein</fullName>
    </submittedName>
</protein>
<gene>
    <name evidence="2" type="ORF">DAEQUDRAFT_741211</name>
</gene>
<organism evidence="2 3">
    <name type="scientific">Daedalea quercina L-15889</name>
    <dbReference type="NCBI Taxonomy" id="1314783"/>
    <lineage>
        <taxon>Eukaryota</taxon>
        <taxon>Fungi</taxon>
        <taxon>Dikarya</taxon>
        <taxon>Basidiomycota</taxon>
        <taxon>Agaricomycotina</taxon>
        <taxon>Agaricomycetes</taxon>
        <taxon>Polyporales</taxon>
        <taxon>Fomitopsis</taxon>
    </lineage>
</organism>
<feature type="compositionally biased region" description="Low complexity" evidence="1">
    <location>
        <begin position="473"/>
        <end position="491"/>
    </location>
</feature>
<keyword evidence="3" id="KW-1185">Reference proteome</keyword>
<accession>A0A165LKR5</accession>
<dbReference type="EMBL" id="KV429125">
    <property type="protein sequence ID" value="KZT64548.1"/>
    <property type="molecule type" value="Genomic_DNA"/>
</dbReference>
<dbReference type="Proteomes" id="UP000076727">
    <property type="component" value="Unassembled WGS sequence"/>
</dbReference>
<name>A0A165LKR5_9APHY</name>
<feature type="region of interest" description="Disordered" evidence="1">
    <location>
        <begin position="472"/>
        <end position="498"/>
    </location>
</feature>
<feature type="region of interest" description="Disordered" evidence="1">
    <location>
        <begin position="407"/>
        <end position="448"/>
    </location>
</feature>
<sequence length="513" mass="55825">MQEEVQEGVQEGSSESPADTGPITWLLCWLEENKNDHHKLLGDWEKQAKVEKQCVSVAKTKFSDILQPAAAYIFSSPEESKGRCAMYLSSLDDSSMKTQYCNAKKLLSSTGQGLTENDCTMGYVTLKVRLLALSQAEPYNDCAVIGAFPRLPNSSTNTFKQQAARLMGRWQVSKRPSKQISRWANKQANSQFLFTTSSFFYDQQAGLQQLLFTYDQQAGQQQQFMYNKQQQQNSTFNINLWTMFSGMSDDRAPANEQMEGWMSIEGMAASFTLMPSMSTNLSKRAHTKSSSQLQDKRQQVRSVQMLQSGLASEQKHINAMYEQRGLMQAMYYQTTSNVALPPLPAIGGMLPVIGNISLPMMSGIAPRMISGIVPSAVGGIVPGAIGAVPPPMIGISPMAIGVPPPSVGSVPTPHQQCSPTPCWQCPSSPHRQQHHAPHSTHEELSRTAEACGVSEDVLTHVLSALAARATPTASVSQSIASSSSGADVAGLATGGRSTTADDVEEMYYTVKDT</sequence>
<feature type="compositionally biased region" description="Low complexity" evidence="1">
    <location>
        <begin position="7"/>
        <end position="16"/>
    </location>
</feature>
<evidence type="ECO:0000256" key="1">
    <source>
        <dbReference type="SAM" id="MobiDB-lite"/>
    </source>
</evidence>
<proteinExistence type="predicted"/>
<dbReference type="AlphaFoldDB" id="A0A165LKR5"/>
<feature type="compositionally biased region" description="Polar residues" evidence="1">
    <location>
        <begin position="412"/>
        <end position="430"/>
    </location>
</feature>